<comment type="caution">
    <text evidence="2">The sequence shown here is derived from an EMBL/GenBank/DDBJ whole genome shotgun (WGS) entry which is preliminary data.</text>
</comment>
<dbReference type="GeneID" id="36514439"/>
<gene>
    <name evidence="2" type="ORF">B9G98_00690</name>
</gene>
<sequence>MTHTQDINPSEDTREKIIVYLELALKDAEKRIMELEGILRKNKQKLEDDAIKEYEIEEAHYKGKVKLLEDAKSKTERTSGHTLKKAYNKKCMEALHATLPEAKYTELEALLAENGIHLHHDKHHYGKHHHEDQEAVAAA</sequence>
<evidence type="ECO:0000313" key="3">
    <source>
        <dbReference type="Proteomes" id="UP000238350"/>
    </source>
</evidence>
<evidence type="ECO:0000256" key="1">
    <source>
        <dbReference type="SAM" id="Coils"/>
    </source>
</evidence>
<proteinExistence type="predicted"/>
<reference evidence="2 3" key="1">
    <citation type="submission" date="2017-04" db="EMBL/GenBank/DDBJ databases">
        <title>Genome sequencing of [Candida] sorbophila.</title>
        <authorList>
            <person name="Ahn J.O."/>
        </authorList>
    </citation>
    <scope>NUCLEOTIDE SEQUENCE [LARGE SCALE GENOMIC DNA]</scope>
    <source>
        <strain evidence="2 3">DS02</strain>
    </source>
</reference>
<keyword evidence="1" id="KW-0175">Coiled coil</keyword>
<dbReference type="Proteomes" id="UP000238350">
    <property type="component" value="Unassembled WGS sequence"/>
</dbReference>
<dbReference type="AlphaFoldDB" id="A0A2T0FDM5"/>
<dbReference type="EMBL" id="NDIQ01000001">
    <property type="protein sequence ID" value="PRT53070.1"/>
    <property type="molecule type" value="Genomic_DNA"/>
</dbReference>
<accession>A0A2T0FDM5</accession>
<keyword evidence="3" id="KW-1185">Reference proteome</keyword>
<dbReference type="RefSeq" id="XP_024663016.1">
    <property type="nucleotide sequence ID" value="XM_024807248.1"/>
</dbReference>
<organism evidence="2 3">
    <name type="scientific">Wickerhamiella sorbophila</name>
    <dbReference type="NCBI Taxonomy" id="45607"/>
    <lineage>
        <taxon>Eukaryota</taxon>
        <taxon>Fungi</taxon>
        <taxon>Dikarya</taxon>
        <taxon>Ascomycota</taxon>
        <taxon>Saccharomycotina</taxon>
        <taxon>Dipodascomycetes</taxon>
        <taxon>Dipodascales</taxon>
        <taxon>Trichomonascaceae</taxon>
        <taxon>Wickerhamiella</taxon>
    </lineage>
</organism>
<protein>
    <submittedName>
        <fullName evidence="2">Uncharacterized protein</fullName>
    </submittedName>
</protein>
<name>A0A2T0FDM5_9ASCO</name>
<feature type="coiled-coil region" evidence="1">
    <location>
        <begin position="25"/>
        <end position="71"/>
    </location>
</feature>
<evidence type="ECO:0000313" key="2">
    <source>
        <dbReference type="EMBL" id="PRT53070.1"/>
    </source>
</evidence>